<accession>A0A9J6BII7</accession>
<feature type="region of interest" description="Disordered" evidence="6">
    <location>
        <begin position="1837"/>
        <end position="1860"/>
    </location>
</feature>
<feature type="compositionally biased region" description="Polar residues" evidence="6">
    <location>
        <begin position="1727"/>
        <end position="1744"/>
    </location>
</feature>
<feature type="compositionally biased region" description="Polar residues" evidence="6">
    <location>
        <begin position="1698"/>
        <end position="1709"/>
    </location>
</feature>
<dbReference type="Pfam" id="PF24883">
    <property type="entry name" value="NPHP3_N"/>
    <property type="match status" value="1"/>
</dbReference>
<dbReference type="Proteomes" id="UP001107558">
    <property type="component" value="Chromosome 3"/>
</dbReference>
<dbReference type="Pfam" id="PF00023">
    <property type="entry name" value="Ank"/>
    <property type="match status" value="2"/>
</dbReference>
<dbReference type="InterPro" id="IPR058018">
    <property type="entry name" value="AAA_lid_TANC1/2"/>
</dbReference>
<feature type="compositionally biased region" description="Polar residues" evidence="6">
    <location>
        <begin position="511"/>
        <end position="523"/>
    </location>
</feature>
<feature type="region of interest" description="Disordered" evidence="6">
    <location>
        <begin position="1929"/>
        <end position="1951"/>
    </location>
</feature>
<feature type="repeat" description="ANK" evidence="5">
    <location>
        <begin position="1215"/>
        <end position="1247"/>
    </location>
</feature>
<proteinExistence type="predicted"/>
<evidence type="ECO:0000256" key="2">
    <source>
        <dbReference type="ARBA" id="ARBA00022737"/>
    </source>
</evidence>
<feature type="compositionally biased region" description="Low complexity" evidence="6">
    <location>
        <begin position="1789"/>
        <end position="1800"/>
    </location>
</feature>
<name>A0A9J6BII7_POLVA</name>
<sequence>MSKNGIYENITECNAEIGNCSNKDLEDNDENECMLSSSPPLLTNSSKEKDLLSKMNNLMNYKDALYATPLRKSDRHKSRKSPGLDNEKISNIKHQMNGLEDAELKNLMDRTYLNSELGENRIKDFLKDTAHMHKKIEPPGKEHINSSFSYLARKEHFVNLVHQNILKDQPSEPVLNIDSQNDESTQHQQHEKDLINLDDSLEACGDLDETEKLINKLVDFQNKVALQAQQQNSQQTISESSLPTSTIRLTSSNNVSISLNREWVLKKIAMSLEQKAHKKLPPSLPEIVANVNQQQLMQNSNLPVVGYLVLGSSGSGKTSICNDIINGNNGTKGILNRRLLSFYFVNSQNPNCHSLSIFIRNMALQILSFSSIWRQNCETEQNEKKDMDKKVEIPVDQELEEMIENEIKLNERVAEFVEIKKQILRQQSEPVVDENQKLIQDDTSKYSTHSLPQQKQNEMKISPSKDEKCDGTKSEKNSPSKKISKIPIKIGSKINSPNHSTKEQPKESVDESISTNAVTTSPNDSDESIKTGAGEAIADINDQKLEEDIANELREAIEDDITKPIDTKNDQKEDEPHSERPPPLPREKDCRTLLADAYYNQLTQNPEIFESLIVDNIEKNPDDCFKKAILFPLLELAAPKSALLMLVDSIDENYLNDGTLITTLKGKNNTKSRNIAELLSNHIHLLPKWLFLVCTAKKQNKHIVKLFSGFKKLTLDDLRKSHVVKDVQQYIINRLNVDFRGINLTKEIIDNLNQLYIKSNGCLLYLQKVLIAIKENFFTFREIKLIPCTLYGLFLYLCQKSFNKKQFLKIRPILNILLASSNPVDKEFLFNCLKTHNYTIDYEEFERRLALMKNILEIDEERGTIKIFHNSFCEWLLDVKFSTKKFLCDINEGHLMIAMYYTLITEQLCPNRVRDYIYHLIKTAEYLATKNTQLDVLMILLESRANLSDCFYTNFLNCCKNCETDFEYDINQSQRTRTLMQLYLCNQLQGDFSCFIGDFFKPSLPTDPKILKLLTETGINNLDSQLSCESSNVNSPLQSDKSQTIDSELAELLISSEKSCNVNIEQKVTNVDTSISQLNPAVNESYLPTQYERLDAEMHKGKAFIHVLANDGNHLLMERALRACKGPVDLEIEDHNGQTSLNIAARNGHLEIVKLLLDFVWIDPITNRRMVGVNVNHVDRDGWSPLRSAAWGGHTEVVKTLIAHEKCEIDKADKEGRTALRAASWSGNEDIVRILIAAKANVNSIDRQGRTSLIAASYMGHYDIVEILLENNADVNHCDLDGRNALCVAALCGSSGYSKVISTLLEYGANPNQTDLEGMSPLLVSSFEGNVEICELLLENNADPDLADNMNRTPLWAACTSGHSQVVKLLLFWGCGIDCMDSDGRTCLSVAAAQGNLETVRQLLDRGLDEMHRDNSGWTPLHYAGFEGYVDVCLQLIESGAKIDECDNEGKTVLHLAAQENHNSVIQAILEIHNLERFIDQRAHDGKTAFRLACLESNFESIQTLLKFGCDVNLKDTDSRTTLYILALENKLKVVKFLLDYSNVNVNIPDSEGRTALHVAAWQGHVEMVKLLITVGNADVNALDFENRSPLHSCAWQGNHDVMQILLYYGAIPDHSCKQGATALGISAQEGHEECVSLLLQYGANPLKSDHCQRTPYKLAAKSNRTGVLKILENYAKSEHHPNLHLKSPDKPHEKSILQPSPHTPQNPNLLMANNVISHIHNAGATTSTQSSNFYENTMHSDTSSAKKRKSVISSQSTGSSNEQAPISFTQQLQKHSRHHNSKTSHVVQQQSAATSSTATGASNGKKHTQILPNVDEYQARNVNEADLFECMSPLYASPPHSPSSDLSSPHDDPTMASNNLTSVDSEHFARDTHMRIILGNNIKDQKEKEAKSNKRSGIATNPAMRLIRNRIDSAANLIRRTNNYITSGSAGSSSIGVKSSTFQWRKESQM</sequence>
<feature type="repeat" description="ANK" evidence="5">
    <location>
        <begin position="1449"/>
        <end position="1471"/>
    </location>
</feature>
<feature type="repeat" description="ANK" evidence="5">
    <location>
        <begin position="1619"/>
        <end position="1651"/>
    </location>
</feature>
<feature type="region of interest" description="Disordered" evidence="6">
    <location>
        <begin position="171"/>
        <end position="191"/>
    </location>
</feature>
<feature type="region of interest" description="Disordered" evidence="6">
    <location>
        <begin position="1727"/>
        <end position="1808"/>
    </location>
</feature>
<dbReference type="InterPro" id="IPR036770">
    <property type="entry name" value="Ankyrin_rpt-contain_sf"/>
</dbReference>
<evidence type="ECO:0000256" key="4">
    <source>
        <dbReference type="ARBA" id="ARBA00023043"/>
    </source>
</evidence>
<keyword evidence="11" id="KW-1185">Reference proteome</keyword>
<dbReference type="Pfam" id="PF13637">
    <property type="entry name" value="Ank_4"/>
    <property type="match status" value="1"/>
</dbReference>
<dbReference type="InterPro" id="IPR050889">
    <property type="entry name" value="Dendritic_Spine_Reg/Scaffold"/>
</dbReference>
<keyword evidence="2" id="KW-0677">Repeat</keyword>
<dbReference type="Pfam" id="PF25520">
    <property type="entry name" value="AAA_lid_TANC1"/>
    <property type="match status" value="1"/>
</dbReference>
<feature type="compositionally biased region" description="Polar residues" evidence="6">
    <location>
        <begin position="445"/>
        <end position="456"/>
    </location>
</feature>
<dbReference type="PANTHER" id="PTHR24166:SF48">
    <property type="entry name" value="PROTEIN VAPYRIN"/>
    <property type="match status" value="1"/>
</dbReference>
<feature type="compositionally biased region" description="Polar residues" evidence="6">
    <location>
        <begin position="1752"/>
        <end position="1774"/>
    </location>
</feature>
<feature type="repeat" description="ANK" evidence="5">
    <location>
        <begin position="1136"/>
        <end position="1158"/>
    </location>
</feature>
<evidence type="ECO:0000259" key="7">
    <source>
        <dbReference type="Pfam" id="PF24883"/>
    </source>
</evidence>
<evidence type="ECO:0000256" key="6">
    <source>
        <dbReference type="SAM" id="MobiDB-lite"/>
    </source>
</evidence>
<feature type="region of interest" description="Disordered" evidence="6">
    <location>
        <begin position="555"/>
        <end position="588"/>
    </location>
</feature>
<feature type="domain" description="TANC1/2-like winged helix" evidence="9">
    <location>
        <begin position="802"/>
        <end position="932"/>
    </location>
</feature>
<evidence type="ECO:0000313" key="10">
    <source>
        <dbReference type="EMBL" id="KAG5669713.1"/>
    </source>
</evidence>
<feature type="compositionally biased region" description="Basic and acidic residues" evidence="6">
    <location>
        <begin position="463"/>
        <end position="478"/>
    </location>
</feature>
<feature type="repeat" description="ANK" evidence="5">
    <location>
        <begin position="1416"/>
        <end position="1448"/>
    </location>
</feature>
<comment type="caution">
    <text evidence="10">The sequence shown here is derived from an EMBL/GenBank/DDBJ whole genome shotgun (WGS) entry which is preliminary data.</text>
</comment>
<feature type="repeat" description="ANK" evidence="5">
    <location>
        <begin position="1586"/>
        <end position="1611"/>
    </location>
</feature>
<evidence type="ECO:0000259" key="8">
    <source>
        <dbReference type="Pfam" id="PF25520"/>
    </source>
</evidence>
<dbReference type="Gene3D" id="1.25.40.20">
    <property type="entry name" value="Ankyrin repeat-containing domain"/>
    <property type="match status" value="6"/>
</dbReference>
<evidence type="ECO:0000256" key="3">
    <source>
        <dbReference type="ARBA" id="ARBA00022803"/>
    </source>
</evidence>
<feature type="compositionally biased region" description="Basic and acidic residues" evidence="6">
    <location>
        <begin position="434"/>
        <end position="444"/>
    </location>
</feature>
<dbReference type="PANTHER" id="PTHR24166">
    <property type="entry name" value="ROLLING PEBBLES, ISOFORM B"/>
    <property type="match status" value="1"/>
</dbReference>
<feature type="region of interest" description="Disordered" evidence="6">
    <location>
        <begin position="1679"/>
        <end position="1710"/>
    </location>
</feature>
<feature type="domain" description="TANC1/2-like AAA+ ATPase lid" evidence="8">
    <location>
        <begin position="716"/>
        <end position="799"/>
    </location>
</feature>
<feature type="compositionally biased region" description="Basic and acidic residues" evidence="6">
    <location>
        <begin position="500"/>
        <end position="509"/>
    </location>
</feature>
<dbReference type="OrthoDB" id="427518at2759"/>
<evidence type="ECO:0000256" key="5">
    <source>
        <dbReference type="PROSITE-ProRule" id="PRU00023"/>
    </source>
</evidence>
<feature type="compositionally biased region" description="Basic and acidic residues" evidence="6">
    <location>
        <begin position="1679"/>
        <end position="1696"/>
    </location>
</feature>
<protein>
    <submittedName>
        <fullName evidence="10">Uncharacterized protein</fullName>
    </submittedName>
</protein>
<feature type="repeat" description="ANK" evidence="5">
    <location>
        <begin position="1350"/>
        <end position="1382"/>
    </location>
</feature>
<dbReference type="EMBL" id="JADBJN010000003">
    <property type="protein sequence ID" value="KAG5669713.1"/>
    <property type="molecule type" value="Genomic_DNA"/>
</dbReference>
<dbReference type="PROSITE" id="PS50088">
    <property type="entry name" value="ANK_REPEAT"/>
    <property type="match status" value="13"/>
</dbReference>
<keyword evidence="1" id="KW-0597">Phosphoprotein</keyword>
<feature type="repeat" description="ANK" evidence="5">
    <location>
        <begin position="1383"/>
        <end position="1415"/>
    </location>
</feature>
<dbReference type="InterPro" id="IPR058056">
    <property type="entry name" value="WH_TANC1/2"/>
</dbReference>
<keyword evidence="4 5" id="KW-0040">ANK repeat</keyword>
<feature type="domain" description="Nephrocystin 3-like N-terminal" evidence="7">
    <location>
        <begin position="309"/>
        <end position="406"/>
    </location>
</feature>
<dbReference type="Pfam" id="PF12796">
    <property type="entry name" value="Ank_2"/>
    <property type="match status" value="4"/>
</dbReference>
<dbReference type="InterPro" id="IPR056884">
    <property type="entry name" value="NPHP3-like_N"/>
</dbReference>
<feature type="repeat" description="ANK" evidence="5">
    <location>
        <begin position="1485"/>
        <end position="1517"/>
    </location>
</feature>
<dbReference type="SMART" id="SM00248">
    <property type="entry name" value="ANK"/>
    <property type="match status" value="17"/>
</dbReference>
<feature type="compositionally biased region" description="Low complexity" evidence="6">
    <location>
        <begin position="1929"/>
        <end position="1941"/>
    </location>
</feature>
<feature type="repeat" description="ANK" evidence="5">
    <location>
        <begin position="1552"/>
        <end position="1576"/>
    </location>
</feature>
<feature type="repeat" description="ANK" evidence="5">
    <location>
        <begin position="1281"/>
        <end position="1316"/>
    </location>
</feature>
<dbReference type="SUPFAM" id="SSF48403">
    <property type="entry name" value="Ankyrin repeat"/>
    <property type="match status" value="2"/>
</dbReference>
<evidence type="ECO:0000313" key="11">
    <source>
        <dbReference type="Proteomes" id="UP001107558"/>
    </source>
</evidence>
<evidence type="ECO:0000259" key="9">
    <source>
        <dbReference type="Pfam" id="PF25521"/>
    </source>
</evidence>
<reference evidence="10" key="1">
    <citation type="submission" date="2021-03" db="EMBL/GenBank/DDBJ databases">
        <title>Chromosome level genome of the anhydrobiotic midge Polypedilum vanderplanki.</title>
        <authorList>
            <person name="Yoshida Y."/>
            <person name="Kikawada T."/>
            <person name="Gusev O."/>
        </authorList>
    </citation>
    <scope>NUCLEOTIDE SEQUENCE</scope>
    <source>
        <strain evidence="10">NIAS01</strain>
        <tissue evidence="10">Whole body or cell culture</tissue>
    </source>
</reference>
<feature type="region of interest" description="Disordered" evidence="6">
    <location>
        <begin position="430"/>
        <end position="530"/>
    </location>
</feature>
<dbReference type="PRINTS" id="PR01415">
    <property type="entry name" value="ANKYRIN"/>
</dbReference>
<dbReference type="Pfam" id="PF25521">
    <property type="entry name" value="WHD_TANC1"/>
    <property type="match status" value="1"/>
</dbReference>
<organism evidence="10 11">
    <name type="scientific">Polypedilum vanderplanki</name>
    <name type="common">Sleeping chironomid midge</name>
    <dbReference type="NCBI Taxonomy" id="319348"/>
    <lineage>
        <taxon>Eukaryota</taxon>
        <taxon>Metazoa</taxon>
        <taxon>Ecdysozoa</taxon>
        <taxon>Arthropoda</taxon>
        <taxon>Hexapoda</taxon>
        <taxon>Insecta</taxon>
        <taxon>Pterygota</taxon>
        <taxon>Neoptera</taxon>
        <taxon>Endopterygota</taxon>
        <taxon>Diptera</taxon>
        <taxon>Nematocera</taxon>
        <taxon>Chironomoidea</taxon>
        <taxon>Chironomidae</taxon>
        <taxon>Chironominae</taxon>
        <taxon>Polypedilum</taxon>
        <taxon>Polypedilum</taxon>
    </lineage>
</organism>
<feature type="compositionally biased region" description="Low complexity" evidence="6">
    <location>
        <begin position="485"/>
        <end position="497"/>
    </location>
</feature>
<gene>
    <name evidence="10" type="ORF">PVAND_000008</name>
</gene>
<keyword evidence="3" id="KW-0802">TPR repeat</keyword>
<dbReference type="PROSITE" id="PS50297">
    <property type="entry name" value="ANK_REP_REGION"/>
    <property type="match status" value="11"/>
</dbReference>
<evidence type="ECO:0000256" key="1">
    <source>
        <dbReference type="ARBA" id="ARBA00022553"/>
    </source>
</evidence>
<dbReference type="InterPro" id="IPR002110">
    <property type="entry name" value="Ankyrin_rpt"/>
</dbReference>
<feature type="repeat" description="ANK" evidence="5">
    <location>
        <begin position="1248"/>
        <end position="1280"/>
    </location>
</feature>
<feature type="repeat" description="ANK" evidence="5">
    <location>
        <begin position="1317"/>
        <end position="1349"/>
    </location>
</feature>